<evidence type="ECO:0000313" key="1">
    <source>
        <dbReference type="EMBL" id="CCQ91013.1"/>
    </source>
</evidence>
<comment type="caution">
    <text evidence="1">The sequence shown here is derived from an EMBL/GenBank/DDBJ whole genome shotgun (WGS) entry which is preliminary data.</text>
</comment>
<gene>
    <name evidence="1" type="ORF">NITGR_550015</name>
</gene>
<dbReference type="InParanoid" id="M1YKK0"/>
<sequence length="265" mass="30711">MKVSGQLRKMRHEVGDPIQYFLDLDESPVAINSALDRQLTLRFSGRLTCVECGRVIKKTYDEGYCFPCARDLPENAMCSVRPERCEHEKGNERDREFYQTHCKVDHFVYLSLTSSVKVGVTRHWNIPSRWIDQGAVNGLVIARTPERKLAGQIEVALAKNMSDKTNWRRMLKGEVDEADLEIMRSQVYDWFPEDLRSFFLDSEPVQSLTYPVLEVPAKIVSHNLDKENTLSGRLTGIKGQYLIFDSRVINLRKYAGYHVEFEWDE</sequence>
<proteinExistence type="predicted"/>
<evidence type="ECO:0000313" key="2">
    <source>
        <dbReference type="Proteomes" id="UP000011704"/>
    </source>
</evidence>
<protein>
    <recommendedName>
        <fullName evidence="3">DUF2797 domain-containing protein</fullName>
    </recommendedName>
</protein>
<organism evidence="1 2">
    <name type="scientific">Nitrospina gracilis (strain 3/211)</name>
    <dbReference type="NCBI Taxonomy" id="1266370"/>
    <lineage>
        <taxon>Bacteria</taxon>
        <taxon>Pseudomonadati</taxon>
        <taxon>Nitrospinota/Tectimicrobiota group</taxon>
        <taxon>Nitrospinota</taxon>
        <taxon>Nitrospinia</taxon>
        <taxon>Nitrospinales</taxon>
        <taxon>Nitrospinaceae</taxon>
        <taxon>Nitrospina</taxon>
    </lineage>
</organism>
<dbReference type="InterPro" id="IPR021246">
    <property type="entry name" value="DUF2797"/>
</dbReference>
<dbReference type="AlphaFoldDB" id="M1YKK0"/>
<dbReference type="RefSeq" id="WP_005009292.1">
    <property type="nucleotide sequence ID" value="NZ_HG422173.1"/>
</dbReference>
<accession>M1YKK0</accession>
<dbReference type="HOGENOM" id="CLU_1019163_0_0_0"/>
<dbReference type="Pfam" id="PF10977">
    <property type="entry name" value="DUF2797"/>
    <property type="match status" value="1"/>
</dbReference>
<name>M1YKK0_NITG3</name>
<dbReference type="EMBL" id="CAQJ01000061">
    <property type="protein sequence ID" value="CCQ91013.1"/>
    <property type="molecule type" value="Genomic_DNA"/>
</dbReference>
<reference evidence="1 2" key="1">
    <citation type="journal article" date="2013" name="Front. Microbiol.">
        <title>The genome of Nitrospina gracilis illuminates the metabolism and evolution of the major marine nitrite oxidizer.</title>
        <authorList>
            <person name="Luecker S."/>
            <person name="Nowka B."/>
            <person name="Rattei T."/>
            <person name="Spieck E."/>
            <person name="and Daims H."/>
        </authorList>
    </citation>
    <scope>NUCLEOTIDE SEQUENCE [LARGE SCALE GENOMIC DNA]</scope>
    <source>
        <strain evidence="1 2">3/211</strain>
    </source>
</reference>
<evidence type="ECO:0008006" key="3">
    <source>
        <dbReference type="Google" id="ProtNLM"/>
    </source>
</evidence>
<keyword evidence="2" id="KW-1185">Reference proteome</keyword>
<dbReference type="STRING" id="1266370.NITGR_550015"/>
<dbReference type="Proteomes" id="UP000011704">
    <property type="component" value="Unassembled WGS sequence"/>
</dbReference>